<proteinExistence type="predicted"/>
<keyword evidence="3" id="KW-1185">Reference proteome</keyword>
<evidence type="ECO:0000313" key="2">
    <source>
        <dbReference type="EMBL" id="TKR88843.1"/>
    </source>
</evidence>
<organism evidence="2 3">
    <name type="scientific">Steinernema carpocapsae</name>
    <name type="common">Entomopathogenic nematode</name>
    <dbReference type="NCBI Taxonomy" id="34508"/>
    <lineage>
        <taxon>Eukaryota</taxon>
        <taxon>Metazoa</taxon>
        <taxon>Ecdysozoa</taxon>
        <taxon>Nematoda</taxon>
        <taxon>Chromadorea</taxon>
        <taxon>Rhabditida</taxon>
        <taxon>Tylenchina</taxon>
        <taxon>Panagrolaimomorpha</taxon>
        <taxon>Strongyloidoidea</taxon>
        <taxon>Steinernematidae</taxon>
        <taxon>Steinernema</taxon>
    </lineage>
</organism>
<evidence type="ECO:0000313" key="3">
    <source>
        <dbReference type="Proteomes" id="UP000298663"/>
    </source>
</evidence>
<accession>A0A4U5NZR9</accession>
<dbReference type="Proteomes" id="UP000298663">
    <property type="component" value="Unassembled WGS sequence"/>
</dbReference>
<reference evidence="2 3" key="1">
    <citation type="journal article" date="2015" name="Genome Biol.">
        <title>Comparative genomics of Steinernema reveals deeply conserved gene regulatory networks.</title>
        <authorList>
            <person name="Dillman A.R."/>
            <person name="Macchietto M."/>
            <person name="Porter C.F."/>
            <person name="Rogers A."/>
            <person name="Williams B."/>
            <person name="Antoshechkin I."/>
            <person name="Lee M.M."/>
            <person name="Goodwin Z."/>
            <person name="Lu X."/>
            <person name="Lewis E.E."/>
            <person name="Goodrich-Blair H."/>
            <person name="Stock S.P."/>
            <person name="Adams B.J."/>
            <person name="Sternberg P.W."/>
            <person name="Mortazavi A."/>
        </authorList>
    </citation>
    <scope>NUCLEOTIDE SEQUENCE [LARGE SCALE GENOMIC DNA]</scope>
    <source>
        <strain evidence="2 3">ALL</strain>
    </source>
</reference>
<feature type="region of interest" description="Disordered" evidence="1">
    <location>
        <begin position="1"/>
        <end position="95"/>
    </location>
</feature>
<protein>
    <submittedName>
        <fullName evidence="2">Uncharacterized protein</fullName>
    </submittedName>
</protein>
<feature type="compositionally biased region" description="Low complexity" evidence="1">
    <location>
        <begin position="65"/>
        <end position="84"/>
    </location>
</feature>
<feature type="compositionally biased region" description="Polar residues" evidence="1">
    <location>
        <begin position="34"/>
        <end position="49"/>
    </location>
</feature>
<sequence>MTTSQIIPKAVVPMKKPVKPKKEAKPVPVKSPAQTSGTSQGRTTEQVSEVSGLEPEIDSDEEKSTSGGTPSTPSTSSTPSTPTPKDFFEDCTQGD</sequence>
<dbReference type="AlphaFoldDB" id="A0A4U5NZR9"/>
<comment type="caution">
    <text evidence="2">The sequence shown here is derived from an EMBL/GenBank/DDBJ whole genome shotgun (WGS) entry which is preliminary data.</text>
</comment>
<reference evidence="2 3" key="2">
    <citation type="journal article" date="2019" name="G3 (Bethesda)">
        <title>Hybrid Assembly of the Genome of the Entomopathogenic Nematode Steinernema carpocapsae Identifies the X-Chromosome.</title>
        <authorList>
            <person name="Serra L."/>
            <person name="Macchietto M."/>
            <person name="Macias-Munoz A."/>
            <person name="McGill C.J."/>
            <person name="Rodriguez I.M."/>
            <person name="Rodriguez B."/>
            <person name="Murad R."/>
            <person name="Mortazavi A."/>
        </authorList>
    </citation>
    <scope>NUCLEOTIDE SEQUENCE [LARGE SCALE GENOMIC DNA]</scope>
    <source>
        <strain evidence="2 3">ALL</strain>
    </source>
</reference>
<dbReference type="EMBL" id="AZBU02000003">
    <property type="protein sequence ID" value="TKR88843.1"/>
    <property type="molecule type" value="Genomic_DNA"/>
</dbReference>
<evidence type="ECO:0000256" key="1">
    <source>
        <dbReference type="SAM" id="MobiDB-lite"/>
    </source>
</evidence>
<gene>
    <name evidence="2" type="ORF">L596_013024</name>
</gene>
<name>A0A4U5NZR9_STECR</name>